<dbReference type="EMBL" id="JAABLP010000001">
    <property type="protein sequence ID" value="NBN62771.1"/>
    <property type="molecule type" value="Genomic_DNA"/>
</dbReference>
<organism evidence="2 3">
    <name type="scientific">Pannonibacter tanglangensis</name>
    <dbReference type="NCBI Taxonomy" id="2750084"/>
    <lineage>
        <taxon>Bacteria</taxon>
        <taxon>Pseudomonadati</taxon>
        <taxon>Pseudomonadota</taxon>
        <taxon>Alphaproteobacteria</taxon>
        <taxon>Hyphomicrobiales</taxon>
        <taxon>Stappiaceae</taxon>
        <taxon>Pannonibacter</taxon>
    </lineage>
</organism>
<name>A0ABW9ZDL2_9HYPH</name>
<comment type="caution">
    <text evidence="2">The sequence shown here is derived from an EMBL/GenBank/DDBJ whole genome shotgun (WGS) entry which is preliminary data.</text>
</comment>
<dbReference type="Pfam" id="PF05954">
    <property type="entry name" value="Phage_GPD"/>
    <property type="match status" value="1"/>
</dbReference>
<accession>A0ABW9ZDL2</accession>
<dbReference type="SUPFAM" id="SSF69279">
    <property type="entry name" value="Phage tail proteins"/>
    <property type="match status" value="1"/>
</dbReference>
<gene>
    <name evidence="2" type="ORF">GWI71_03670</name>
</gene>
<proteinExistence type="predicted"/>
<protein>
    <submittedName>
        <fullName evidence="2">Late control protein D</fullName>
    </submittedName>
</protein>
<dbReference type="Proteomes" id="UP000541347">
    <property type="component" value="Unassembled WGS sequence"/>
</dbReference>
<dbReference type="RefSeq" id="WP_161674002.1">
    <property type="nucleotide sequence ID" value="NZ_JAABLP010000001.1"/>
</dbReference>
<evidence type="ECO:0000313" key="3">
    <source>
        <dbReference type="Proteomes" id="UP000541347"/>
    </source>
</evidence>
<evidence type="ECO:0000313" key="2">
    <source>
        <dbReference type="EMBL" id="NBN62771.1"/>
    </source>
</evidence>
<feature type="region of interest" description="Disordered" evidence="1">
    <location>
        <begin position="327"/>
        <end position="381"/>
    </location>
</feature>
<sequence length="381" mass="40572">MTPAVELTIDGEPVSGLFYERLISLSITDKEGFGSDRFEAELNDGPPVFLALPRKGAVADIRLGYRETGLRSMGQYTVDEVHPECLPYRLKISGKAADLRASKLKSNQERHFDKATLGDVVSELAGEAGLQPVLSGRLAAIRYEWLPQQDETSLHFLERLARRHNALFAVKAGRLLFVDRGSGLGASGAAIGSVLLTPELIIPSTCRFHLPDRTRYGKVVAYYHDQDEAKRIEVASGDGDEDAPVFRIPETFADAAEAGAAADSRAKALKRGEGTVEVETVGSTGICAGAPLMFSGVRPGLDGVPFVIDTVTHSLSKREGFRSKISGKLYDGKSAGGTAEDVPEGQPETGSETAAPPPAASQALPTAPPAWSGASGRIDDR</sequence>
<reference evidence="2 3" key="1">
    <citation type="submission" date="2020-01" db="EMBL/GenBank/DDBJ databases">
        <authorList>
            <person name="Peng S.Y."/>
            <person name="Li J."/>
            <person name="Wang M."/>
            <person name="Wang L."/>
            <person name="Wang C.Q."/>
            <person name="Wang J.R."/>
        </authorList>
    </citation>
    <scope>NUCLEOTIDE SEQUENCE [LARGE SCALE GENOMIC DNA]</scope>
    <source>
        <strain evidence="2 3">XCT-34</strain>
    </source>
</reference>
<evidence type="ECO:0000256" key="1">
    <source>
        <dbReference type="SAM" id="MobiDB-lite"/>
    </source>
</evidence>
<keyword evidence="3" id="KW-1185">Reference proteome</keyword>